<evidence type="ECO:0000256" key="1">
    <source>
        <dbReference type="ARBA" id="ARBA00010641"/>
    </source>
</evidence>
<dbReference type="CDD" id="cd06171">
    <property type="entry name" value="Sigma70_r4"/>
    <property type="match status" value="1"/>
</dbReference>
<evidence type="ECO:0000313" key="10">
    <source>
        <dbReference type="Proteomes" id="UP000253529"/>
    </source>
</evidence>
<evidence type="ECO:0000256" key="3">
    <source>
        <dbReference type="ARBA" id="ARBA00023082"/>
    </source>
</evidence>
<dbReference type="EMBL" id="QNRK01000020">
    <property type="protein sequence ID" value="RBP09828.1"/>
    <property type="molecule type" value="Genomic_DNA"/>
</dbReference>
<evidence type="ECO:0000313" key="9">
    <source>
        <dbReference type="EMBL" id="RBP09828.1"/>
    </source>
</evidence>
<dbReference type="NCBIfam" id="TIGR02937">
    <property type="entry name" value="sigma70-ECF"/>
    <property type="match status" value="1"/>
</dbReference>
<gene>
    <name evidence="9" type="ORF">DFR50_12028</name>
</gene>
<dbReference type="AlphaFoldDB" id="A0A366F5A2"/>
<dbReference type="InterPro" id="IPR014284">
    <property type="entry name" value="RNA_pol_sigma-70_dom"/>
</dbReference>
<dbReference type="InterPro" id="IPR007627">
    <property type="entry name" value="RNA_pol_sigma70_r2"/>
</dbReference>
<comment type="caution">
    <text evidence="9">The sequence shown here is derived from an EMBL/GenBank/DDBJ whole genome shotgun (WGS) entry which is preliminary data.</text>
</comment>
<proteinExistence type="inferred from homology"/>
<keyword evidence="10" id="KW-1185">Reference proteome</keyword>
<accession>A0A366F5A2</accession>
<dbReference type="InterPro" id="IPR039425">
    <property type="entry name" value="RNA_pol_sigma-70-like"/>
</dbReference>
<dbReference type="Gene3D" id="1.10.10.10">
    <property type="entry name" value="Winged helix-like DNA-binding domain superfamily/Winged helix DNA-binding domain"/>
    <property type="match status" value="1"/>
</dbReference>
<comment type="similarity">
    <text evidence="1 6">Belongs to the sigma-70 factor family. ECF subfamily.</text>
</comment>
<keyword evidence="3 6" id="KW-0731">Sigma factor</keyword>
<protein>
    <recommendedName>
        <fullName evidence="6">RNA polymerase sigma factor</fullName>
    </recommendedName>
</protein>
<dbReference type="Pfam" id="PF04545">
    <property type="entry name" value="Sigma70_r4"/>
    <property type="match status" value="1"/>
</dbReference>
<evidence type="ECO:0000259" key="7">
    <source>
        <dbReference type="Pfam" id="PF04542"/>
    </source>
</evidence>
<dbReference type="GO" id="GO:0006352">
    <property type="term" value="P:DNA-templated transcription initiation"/>
    <property type="evidence" value="ECO:0007669"/>
    <property type="project" value="InterPro"/>
</dbReference>
<feature type="domain" description="RNA polymerase sigma-70 region 4" evidence="8">
    <location>
        <begin position="139"/>
        <end position="188"/>
    </location>
</feature>
<keyword evidence="4 6" id="KW-0238">DNA-binding</keyword>
<dbReference type="GO" id="GO:0003677">
    <property type="term" value="F:DNA binding"/>
    <property type="evidence" value="ECO:0007669"/>
    <property type="project" value="UniProtKB-KW"/>
</dbReference>
<dbReference type="Proteomes" id="UP000253529">
    <property type="component" value="Unassembled WGS sequence"/>
</dbReference>
<dbReference type="SUPFAM" id="SSF88946">
    <property type="entry name" value="Sigma2 domain of RNA polymerase sigma factors"/>
    <property type="match status" value="1"/>
</dbReference>
<keyword evidence="2 6" id="KW-0805">Transcription regulation</keyword>
<sequence length="197" mass="22204">MSFDKAGGASRDVWSQRIERIARDQDRTAFAEIFNHFAPRVKAFMRRNGASESQAEDIAQEAMLAVWRKASLYNPSASGAATWIFTIARNQRIDAIRREQRGGGAVRVDDVEAEYEVDDAPLADLRMATAQSEARLREALTVLPGEQLKVIEMSFFQEKAHSEIAETLRIPLGTVKSRVRLAMKRLRAILESEHDDD</sequence>
<dbReference type="Pfam" id="PF04542">
    <property type="entry name" value="Sigma70_r2"/>
    <property type="match status" value="1"/>
</dbReference>
<reference evidence="9 10" key="1">
    <citation type="submission" date="2018-06" db="EMBL/GenBank/DDBJ databases">
        <title>Genomic Encyclopedia of Type Strains, Phase IV (KMG-IV): sequencing the most valuable type-strain genomes for metagenomic binning, comparative biology and taxonomic classification.</title>
        <authorList>
            <person name="Goeker M."/>
        </authorList>
    </citation>
    <scope>NUCLEOTIDE SEQUENCE [LARGE SCALE GENOMIC DNA]</scope>
    <source>
        <strain evidence="9 10">DSM 24875</strain>
    </source>
</reference>
<organism evidence="9 10">
    <name type="scientific">Roseiarcus fermentans</name>
    <dbReference type="NCBI Taxonomy" id="1473586"/>
    <lineage>
        <taxon>Bacteria</taxon>
        <taxon>Pseudomonadati</taxon>
        <taxon>Pseudomonadota</taxon>
        <taxon>Alphaproteobacteria</taxon>
        <taxon>Hyphomicrobiales</taxon>
        <taxon>Roseiarcaceae</taxon>
        <taxon>Roseiarcus</taxon>
    </lineage>
</organism>
<dbReference type="GO" id="GO:0016987">
    <property type="term" value="F:sigma factor activity"/>
    <property type="evidence" value="ECO:0007669"/>
    <property type="project" value="UniProtKB-KW"/>
</dbReference>
<dbReference type="InterPro" id="IPR036388">
    <property type="entry name" value="WH-like_DNA-bd_sf"/>
</dbReference>
<dbReference type="InterPro" id="IPR007630">
    <property type="entry name" value="RNA_pol_sigma70_r4"/>
</dbReference>
<dbReference type="PANTHER" id="PTHR43133:SF62">
    <property type="entry name" value="RNA POLYMERASE SIGMA FACTOR SIGZ"/>
    <property type="match status" value="1"/>
</dbReference>
<dbReference type="InterPro" id="IPR013324">
    <property type="entry name" value="RNA_pol_sigma_r3/r4-like"/>
</dbReference>
<name>A0A366F5A2_9HYPH</name>
<evidence type="ECO:0000256" key="2">
    <source>
        <dbReference type="ARBA" id="ARBA00023015"/>
    </source>
</evidence>
<dbReference type="Gene3D" id="1.10.1740.10">
    <property type="match status" value="1"/>
</dbReference>
<dbReference type="PROSITE" id="PS01063">
    <property type="entry name" value="SIGMA70_ECF"/>
    <property type="match status" value="1"/>
</dbReference>
<dbReference type="PANTHER" id="PTHR43133">
    <property type="entry name" value="RNA POLYMERASE ECF-TYPE SIGMA FACTO"/>
    <property type="match status" value="1"/>
</dbReference>
<dbReference type="SUPFAM" id="SSF88659">
    <property type="entry name" value="Sigma3 and sigma4 domains of RNA polymerase sigma factors"/>
    <property type="match status" value="1"/>
</dbReference>
<evidence type="ECO:0000256" key="4">
    <source>
        <dbReference type="ARBA" id="ARBA00023125"/>
    </source>
</evidence>
<feature type="domain" description="RNA polymerase sigma-70 region 2" evidence="7">
    <location>
        <begin position="34"/>
        <end position="101"/>
    </location>
</feature>
<keyword evidence="5 6" id="KW-0804">Transcription</keyword>
<dbReference type="RefSeq" id="WP_245427901.1">
    <property type="nucleotide sequence ID" value="NZ_QNRK01000020.1"/>
</dbReference>
<evidence type="ECO:0000256" key="5">
    <source>
        <dbReference type="ARBA" id="ARBA00023163"/>
    </source>
</evidence>
<evidence type="ECO:0000256" key="6">
    <source>
        <dbReference type="RuleBase" id="RU000716"/>
    </source>
</evidence>
<dbReference type="InterPro" id="IPR013325">
    <property type="entry name" value="RNA_pol_sigma_r2"/>
</dbReference>
<dbReference type="InterPro" id="IPR000838">
    <property type="entry name" value="RNA_pol_sigma70_ECF_CS"/>
</dbReference>
<evidence type="ECO:0000259" key="8">
    <source>
        <dbReference type="Pfam" id="PF04545"/>
    </source>
</evidence>